<organism evidence="12 13">
    <name type="scientific">Acropora cervicornis</name>
    <name type="common">Staghorn coral</name>
    <dbReference type="NCBI Taxonomy" id="6130"/>
    <lineage>
        <taxon>Eukaryota</taxon>
        <taxon>Metazoa</taxon>
        <taxon>Cnidaria</taxon>
        <taxon>Anthozoa</taxon>
        <taxon>Hexacorallia</taxon>
        <taxon>Scleractinia</taxon>
        <taxon>Astrocoeniina</taxon>
        <taxon>Acroporidae</taxon>
        <taxon>Acropora</taxon>
    </lineage>
</organism>
<dbReference type="Pfam" id="PF01490">
    <property type="entry name" value="Aa_trans"/>
    <property type="match status" value="2"/>
</dbReference>
<evidence type="ECO:0000256" key="1">
    <source>
        <dbReference type="ARBA" id="ARBA00004439"/>
    </source>
</evidence>
<proteinExistence type="inferred from homology"/>
<dbReference type="AlphaFoldDB" id="A0AAD9V3X0"/>
<gene>
    <name evidence="12" type="ORF">P5673_017295</name>
</gene>
<evidence type="ECO:0000256" key="5">
    <source>
        <dbReference type="ARBA" id="ARBA00022775"/>
    </source>
</evidence>
<dbReference type="EMBL" id="JARQWQ010000037">
    <property type="protein sequence ID" value="KAK2560296.1"/>
    <property type="molecule type" value="Genomic_DNA"/>
</dbReference>
<reference evidence="12" key="2">
    <citation type="journal article" date="2023" name="Science">
        <title>Genomic signatures of disease resistance in endangered staghorn corals.</title>
        <authorList>
            <person name="Vollmer S.V."/>
            <person name="Selwyn J.D."/>
            <person name="Despard B.A."/>
            <person name="Roesel C.L."/>
        </authorList>
    </citation>
    <scope>NUCLEOTIDE SEQUENCE</scope>
    <source>
        <strain evidence="12">K2</strain>
    </source>
</reference>
<dbReference type="PANTHER" id="PTHR22950:SF689">
    <property type="entry name" value="VESICULAR INHIBITORY AMINO ACID TRANSPORTER"/>
    <property type="match status" value="1"/>
</dbReference>
<keyword evidence="8" id="KW-0968">Cytoplasmic vesicle</keyword>
<feature type="compositionally biased region" description="Acidic residues" evidence="9">
    <location>
        <begin position="26"/>
        <end position="35"/>
    </location>
</feature>
<evidence type="ECO:0000313" key="13">
    <source>
        <dbReference type="Proteomes" id="UP001249851"/>
    </source>
</evidence>
<feature type="transmembrane region" description="Helical" evidence="10">
    <location>
        <begin position="306"/>
        <end position="327"/>
    </location>
</feature>
<evidence type="ECO:0000256" key="4">
    <source>
        <dbReference type="ARBA" id="ARBA00022692"/>
    </source>
</evidence>
<feature type="transmembrane region" description="Helical" evidence="10">
    <location>
        <begin position="715"/>
        <end position="737"/>
    </location>
</feature>
<feature type="region of interest" description="Disordered" evidence="9">
    <location>
        <begin position="21"/>
        <end position="40"/>
    </location>
</feature>
<evidence type="ECO:0000256" key="9">
    <source>
        <dbReference type="SAM" id="MobiDB-lite"/>
    </source>
</evidence>
<dbReference type="GO" id="GO:0005774">
    <property type="term" value="C:vacuolar membrane"/>
    <property type="evidence" value="ECO:0007669"/>
    <property type="project" value="TreeGrafter"/>
</dbReference>
<feature type="transmembrane region" description="Helical" evidence="10">
    <location>
        <begin position="347"/>
        <end position="364"/>
    </location>
</feature>
<evidence type="ECO:0000256" key="3">
    <source>
        <dbReference type="ARBA" id="ARBA00022448"/>
    </source>
</evidence>
<feature type="transmembrane region" description="Helical" evidence="10">
    <location>
        <begin position="780"/>
        <end position="802"/>
    </location>
</feature>
<feature type="transmembrane region" description="Helical" evidence="10">
    <location>
        <begin position="548"/>
        <end position="565"/>
    </location>
</feature>
<comment type="caution">
    <text evidence="12">The sequence shown here is derived from an EMBL/GenBank/DDBJ whole genome shotgun (WGS) entry which is preliminary data.</text>
</comment>
<dbReference type="PANTHER" id="PTHR22950">
    <property type="entry name" value="AMINO ACID TRANSPORTER"/>
    <property type="match status" value="1"/>
</dbReference>
<evidence type="ECO:0000259" key="11">
    <source>
        <dbReference type="Pfam" id="PF01490"/>
    </source>
</evidence>
<evidence type="ECO:0000256" key="7">
    <source>
        <dbReference type="ARBA" id="ARBA00023136"/>
    </source>
</evidence>
<sequence length="842" mass="93422">MNIDPHNISYEERQAIFELQSSDAESSTDEEQEVPIEDRNSTGNSSLFKAVSNILSCVEGIGFLALPYAIKRGGIAIIAAFLILPICSWYTGKLLVECLYDGDEKKKRVRTRSTFKELGEIILPKYGGYVVTFFGKWCLFLGSVSYLVLCGSLMSHTIPSIPMTAWICIAGVIVFPTTFLKSMTEIGWLSIISVAALISVVVTVLWYGSGHMNKWDVQSVLFWNSEGISIALPILVLSYGSHLIVPTVELSMREKHKLNLALALAYIINAIIKIVFSFLAFLSFGFNTDQVILNNLPEGTIRTCSNLLFVSSCLFSYALLVFPILVFIQTTEIYEHAFSKFPKIGSFVIRASVVLLSVLVAIIFPKFAYLVSFAGSLNEPTFFFILPCAVHLKLKFKQLKIYQVCLDVLLIVSGITCGIFGIIFSGKALMSNDAESSTEEEQDVPIEDRNSTGNSSLFKAVFNILSFVEGIGFLALPYAIKLGGITIIVAFLILPICSWYTGKLLVECLYDGDEKNKRVRTRSTFKELGEIILPKYGSYAVTFFEKSALFLGCVSYLVLCGSLMSHTIPSISMTAWICIAGVIVFPTTFRKSMTEIGCLSIISVAALISVVVTVLWYCLDHMIKWDVQSVLFWNSKGISIALSILVLAYNSHLILPTVELSMREKHKFKLALALAYFINAIIKIVFSFLAFLSFGSNTDQVILNNLREGTLRTCSNLLFVSSCIFSYALSVFPIIVFIQTTEIYEYSFSKFPKIGSFVIRAIVVLLSVLVAIIFPKFAYLVSFTGSLSDSMFFFILPCAVHLKLKFKELKIYQVCLDVLLIVIGIVCGIFGIIFSGKALTSK</sequence>
<dbReference type="InterPro" id="IPR013057">
    <property type="entry name" value="AA_transpt_TM"/>
</dbReference>
<evidence type="ECO:0000256" key="8">
    <source>
        <dbReference type="ARBA" id="ARBA00023329"/>
    </source>
</evidence>
<feature type="transmembrane region" description="Helical" evidence="10">
    <location>
        <begin position="161"/>
        <end position="180"/>
    </location>
</feature>
<feature type="transmembrane region" description="Helical" evidence="10">
    <location>
        <begin position="571"/>
        <end position="589"/>
    </location>
</feature>
<name>A0AAD9V3X0_ACRCE</name>
<feature type="transmembrane region" description="Helical" evidence="10">
    <location>
        <begin position="757"/>
        <end position="774"/>
    </location>
</feature>
<feature type="transmembrane region" description="Helical" evidence="10">
    <location>
        <begin position="637"/>
        <end position="658"/>
    </location>
</feature>
<evidence type="ECO:0000256" key="2">
    <source>
        <dbReference type="ARBA" id="ARBA00008066"/>
    </source>
</evidence>
<dbReference type="GO" id="GO:0006836">
    <property type="term" value="P:neurotransmitter transport"/>
    <property type="evidence" value="ECO:0007669"/>
    <property type="project" value="UniProtKB-KW"/>
</dbReference>
<feature type="domain" description="Amino acid transporter transmembrane" evidence="11">
    <location>
        <begin position="454"/>
        <end position="834"/>
    </location>
</feature>
<feature type="domain" description="Amino acid transporter transmembrane" evidence="11">
    <location>
        <begin position="44"/>
        <end position="424"/>
    </location>
</feature>
<keyword evidence="5" id="KW-0532">Neurotransmitter transport</keyword>
<accession>A0AAD9V3X0</accession>
<feature type="transmembrane region" description="Helical" evidence="10">
    <location>
        <begin position="471"/>
        <end position="494"/>
    </location>
</feature>
<reference evidence="12" key="1">
    <citation type="journal article" date="2023" name="G3 (Bethesda)">
        <title>Whole genome assembly and annotation of the endangered Caribbean coral Acropora cervicornis.</title>
        <authorList>
            <person name="Selwyn J.D."/>
            <person name="Vollmer S.V."/>
        </authorList>
    </citation>
    <scope>NUCLEOTIDE SEQUENCE</scope>
    <source>
        <strain evidence="12">K2</strain>
    </source>
</reference>
<feature type="transmembrane region" description="Helical" evidence="10">
    <location>
        <begin position="126"/>
        <end position="149"/>
    </location>
</feature>
<dbReference type="GO" id="GO:0015179">
    <property type="term" value="F:L-amino acid transmembrane transporter activity"/>
    <property type="evidence" value="ECO:0007669"/>
    <property type="project" value="TreeGrafter"/>
</dbReference>
<feature type="transmembrane region" description="Helical" evidence="10">
    <location>
        <begin position="670"/>
        <end position="695"/>
    </location>
</feature>
<comment type="subcellular location">
    <subcellularLocation>
        <location evidence="1">Cytoplasmic vesicle membrane</location>
        <topology evidence="1">Multi-pass membrane protein</topology>
    </subcellularLocation>
</comment>
<feature type="transmembrane region" description="Helical" evidence="10">
    <location>
        <begin position="596"/>
        <end position="617"/>
    </location>
</feature>
<dbReference type="Proteomes" id="UP001249851">
    <property type="component" value="Unassembled WGS sequence"/>
</dbReference>
<feature type="transmembrane region" description="Helical" evidence="10">
    <location>
        <begin position="404"/>
        <end position="424"/>
    </location>
</feature>
<feature type="transmembrane region" description="Helical" evidence="10">
    <location>
        <begin position="228"/>
        <end position="248"/>
    </location>
</feature>
<keyword evidence="6 10" id="KW-1133">Transmembrane helix</keyword>
<evidence type="ECO:0000313" key="12">
    <source>
        <dbReference type="EMBL" id="KAK2560296.1"/>
    </source>
</evidence>
<keyword evidence="3" id="KW-0813">Transport</keyword>
<keyword evidence="7 10" id="KW-0472">Membrane</keyword>
<evidence type="ECO:0000256" key="10">
    <source>
        <dbReference type="SAM" id="Phobius"/>
    </source>
</evidence>
<evidence type="ECO:0000256" key="6">
    <source>
        <dbReference type="ARBA" id="ARBA00022989"/>
    </source>
</evidence>
<keyword evidence="13" id="KW-1185">Reference proteome</keyword>
<protein>
    <submittedName>
        <fullName evidence="12">Vesicular inhibitory amino acid transporter</fullName>
    </submittedName>
</protein>
<comment type="similarity">
    <text evidence="2">Belongs to the amino acid/polyamine transporter 2 family.</text>
</comment>
<feature type="transmembrane region" description="Helical" evidence="10">
    <location>
        <begin position="187"/>
        <end position="208"/>
    </location>
</feature>
<dbReference type="GO" id="GO:0030659">
    <property type="term" value="C:cytoplasmic vesicle membrane"/>
    <property type="evidence" value="ECO:0007669"/>
    <property type="project" value="UniProtKB-SubCell"/>
</dbReference>
<feature type="transmembrane region" description="Helical" evidence="10">
    <location>
        <begin position="76"/>
        <end position="100"/>
    </location>
</feature>
<feature type="transmembrane region" description="Helical" evidence="10">
    <location>
        <begin position="814"/>
        <end position="834"/>
    </location>
</feature>
<feature type="transmembrane region" description="Helical" evidence="10">
    <location>
        <begin position="260"/>
        <end position="286"/>
    </location>
</feature>
<keyword evidence="4 10" id="KW-0812">Transmembrane</keyword>